<evidence type="ECO:0000313" key="8">
    <source>
        <dbReference type="Proteomes" id="UP001151699"/>
    </source>
</evidence>
<dbReference type="InterPro" id="IPR036291">
    <property type="entry name" value="NAD(P)-bd_dom_sf"/>
</dbReference>
<dbReference type="AlphaFoldDB" id="A0A9Q0NBH0"/>
<keyword evidence="4" id="KW-0812">Transmembrane</keyword>
<keyword evidence="4" id="KW-0560">Oxidoreductase</keyword>
<comment type="function">
    <text evidence="4">Catalyzes the reduction of fatty acyl-CoA to fatty alcohols.</text>
</comment>
<dbReference type="Pfam" id="PF03015">
    <property type="entry name" value="Sterile"/>
    <property type="match status" value="1"/>
</dbReference>
<comment type="caution">
    <text evidence="7">The sequence shown here is derived from an EMBL/GenBank/DDBJ whole genome shotgun (WGS) entry which is preliminary data.</text>
</comment>
<dbReference type="PANTHER" id="PTHR11011">
    <property type="entry name" value="MALE STERILITY PROTEIN 2-RELATED"/>
    <property type="match status" value="1"/>
</dbReference>
<dbReference type="GO" id="GO:0102965">
    <property type="term" value="F:alcohol-forming long-chain fatty acyl-CoA reductase activity"/>
    <property type="evidence" value="ECO:0007669"/>
    <property type="project" value="UniProtKB-EC"/>
</dbReference>
<comment type="catalytic activity">
    <reaction evidence="4">
        <text>a long-chain fatty acyl-CoA + 2 NADPH + 2 H(+) = a long-chain primary fatty alcohol + 2 NADP(+) + CoA</text>
        <dbReference type="Rhea" id="RHEA:52716"/>
        <dbReference type="ChEBI" id="CHEBI:15378"/>
        <dbReference type="ChEBI" id="CHEBI:57287"/>
        <dbReference type="ChEBI" id="CHEBI:57783"/>
        <dbReference type="ChEBI" id="CHEBI:58349"/>
        <dbReference type="ChEBI" id="CHEBI:77396"/>
        <dbReference type="ChEBI" id="CHEBI:83139"/>
        <dbReference type="EC" id="1.2.1.84"/>
    </reaction>
</comment>
<evidence type="ECO:0000313" key="7">
    <source>
        <dbReference type="EMBL" id="KAJ6646411.1"/>
    </source>
</evidence>
<comment type="similarity">
    <text evidence="1 4">Belongs to the fatty acyl-CoA reductase family.</text>
</comment>
<feature type="domain" description="Fatty acyl-CoA reductase C-terminal" evidence="5">
    <location>
        <begin position="337"/>
        <end position="423"/>
    </location>
</feature>
<keyword evidence="3 4" id="KW-0443">Lipid metabolism</keyword>
<dbReference type="CDD" id="cd09071">
    <property type="entry name" value="FAR_C"/>
    <property type="match status" value="1"/>
</dbReference>
<sequence>VLLEKILSAFPEVGQVYVLIRGKKNHSFEDRVHQLRNEPIFTKGGRVDVKNFSKIVGIEGRIGDNGLEISDKDRTTLTERVNVIFHVASTLRFDERLDIPMKSIFLGTKSMLSLADDTRNLSSFVYVSTAYANSNLLMPEEKVYDMDIDADSVLSLYENNSKDDVDKLVRKKYFGGRPNTYCFTKALTENYIRKHYNHLPIAIARPSVVTASLSEPVPGYCDSPSAISFGIIYQGLGICRYYPLKEAALVDIIPVDISINCLLIIAREIGMKTNPSGTVYNVSSASHWPLTHKHIADWKLKAIKRSPPATALRPVPHTTTEISQFQQKLLNFSEFSFAVVMDLMERIRGNKRRIMKLTRFIQSIRDEQASFYQNSWVFPRRNMDDAVARLSDEDRKLLPAVPIVKDTEEYFYNYWMSLREMVIGESPNNIDAAQRRQKRLTFASVALPFATATTACIVVSVVEYL</sequence>
<dbReference type="Proteomes" id="UP001151699">
    <property type="component" value="Chromosome A"/>
</dbReference>
<keyword evidence="2 4" id="KW-0444">Lipid biosynthesis</keyword>
<keyword evidence="4" id="KW-0472">Membrane</keyword>
<keyword evidence="8" id="KW-1185">Reference proteome</keyword>
<accession>A0A9Q0NBH0</accession>
<dbReference type="OrthoDB" id="429813at2759"/>
<evidence type="ECO:0000259" key="6">
    <source>
        <dbReference type="Pfam" id="PF07993"/>
    </source>
</evidence>
<protein>
    <recommendedName>
        <fullName evidence="4">Fatty acyl-CoA reductase</fullName>
        <ecNumber evidence="4">1.2.1.84</ecNumber>
    </recommendedName>
</protein>
<keyword evidence="4" id="KW-1133">Transmembrane helix</keyword>
<proteinExistence type="inferred from homology"/>
<evidence type="ECO:0000256" key="2">
    <source>
        <dbReference type="ARBA" id="ARBA00022516"/>
    </source>
</evidence>
<dbReference type="Gene3D" id="3.40.50.720">
    <property type="entry name" value="NAD(P)-binding Rossmann-like Domain"/>
    <property type="match status" value="1"/>
</dbReference>
<organism evidence="7 8">
    <name type="scientific">Pseudolycoriella hygida</name>
    <dbReference type="NCBI Taxonomy" id="35572"/>
    <lineage>
        <taxon>Eukaryota</taxon>
        <taxon>Metazoa</taxon>
        <taxon>Ecdysozoa</taxon>
        <taxon>Arthropoda</taxon>
        <taxon>Hexapoda</taxon>
        <taxon>Insecta</taxon>
        <taxon>Pterygota</taxon>
        <taxon>Neoptera</taxon>
        <taxon>Endopterygota</taxon>
        <taxon>Diptera</taxon>
        <taxon>Nematocera</taxon>
        <taxon>Sciaroidea</taxon>
        <taxon>Sciaridae</taxon>
        <taxon>Pseudolycoriella</taxon>
    </lineage>
</organism>
<reference evidence="7" key="1">
    <citation type="submission" date="2022-07" db="EMBL/GenBank/DDBJ databases">
        <authorList>
            <person name="Trinca V."/>
            <person name="Uliana J.V.C."/>
            <person name="Torres T.T."/>
            <person name="Ward R.J."/>
            <person name="Monesi N."/>
        </authorList>
    </citation>
    <scope>NUCLEOTIDE SEQUENCE</scope>
    <source>
        <strain evidence="7">HSMRA1968</strain>
        <tissue evidence="7">Whole embryos</tissue>
    </source>
</reference>
<feature type="domain" description="Thioester reductase (TE)" evidence="6">
    <location>
        <begin position="1"/>
        <end position="260"/>
    </location>
</feature>
<dbReference type="InterPro" id="IPR026055">
    <property type="entry name" value="FAR"/>
</dbReference>
<evidence type="ECO:0000256" key="3">
    <source>
        <dbReference type="ARBA" id="ARBA00023098"/>
    </source>
</evidence>
<gene>
    <name evidence="7" type="primary">far1</name>
    <name evidence="7" type="ORF">Bhyg_01622</name>
</gene>
<name>A0A9Q0NBH0_9DIPT</name>
<dbReference type="EMBL" id="WJQU01000001">
    <property type="protein sequence ID" value="KAJ6646411.1"/>
    <property type="molecule type" value="Genomic_DNA"/>
</dbReference>
<keyword evidence="4" id="KW-0521">NADP</keyword>
<dbReference type="GO" id="GO:0080019">
    <property type="term" value="F:alcohol-forming very long-chain fatty acyl-CoA reductase activity"/>
    <property type="evidence" value="ECO:0007669"/>
    <property type="project" value="InterPro"/>
</dbReference>
<evidence type="ECO:0000256" key="4">
    <source>
        <dbReference type="RuleBase" id="RU363097"/>
    </source>
</evidence>
<dbReference type="Pfam" id="PF07993">
    <property type="entry name" value="NAD_binding_4"/>
    <property type="match status" value="1"/>
</dbReference>
<evidence type="ECO:0000259" key="5">
    <source>
        <dbReference type="Pfam" id="PF03015"/>
    </source>
</evidence>
<dbReference type="EC" id="1.2.1.84" evidence="4"/>
<feature type="non-terminal residue" evidence="7">
    <location>
        <position position="465"/>
    </location>
</feature>
<dbReference type="SUPFAM" id="SSF51735">
    <property type="entry name" value="NAD(P)-binding Rossmann-fold domains"/>
    <property type="match status" value="1"/>
</dbReference>
<evidence type="ECO:0000256" key="1">
    <source>
        <dbReference type="ARBA" id="ARBA00005928"/>
    </source>
</evidence>
<feature type="transmembrane region" description="Helical" evidence="4">
    <location>
        <begin position="440"/>
        <end position="462"/>
    </location>
</feature>
<dbReference type="InterPro" id="IPR033640">
    <property type="entry name" value="FAR_C"/>
</dbReference>
<dbReference type="InterPro" id="IPR013120">
    <property type="entry name" value="FAR_NAD-bd"/>
</dbReference>
<dbReference type="GO" id="GO:1901568">
    <property type="term" value="P:fatty acid derivative metabolic process"/>
    <property type="evidence" value="ECO:0007669"/>
    <property type="project" value="UniProtKB-ARBA"/>
</dbReference>
<dbReference type="CDD" id="cd05236">
    <property type="entry name" value="FAR-N_SDR_e"/>
    <property type="match status" value="1"/>
</dbReference>